<dbReference type="InParanoid" id="A0A3N4LTK3"/>
<dbReference type="OrthoDB" id="272357at2759"/>
<feature type="compositionally biased region" description="Gly residues" evidence="7">
    <location>
        <begin position="332"/>
        <end position="347"/>
    </location>
</feature>
<dbReference type="GO" id="GO:0000492">
    <property type="term" value="P:box C/D snoRNP assembly"/>
    <property type="evidence" value="ECO:0007669"/>
    <property type="project" value="TreeGrafter"/>
</dbReference>
<name>A0A3N4LTK3_9PEZI</name>
<evidence type="ECO:0000256" key="6">
    <source>
        <dbReference type="PROSITE-ProRule" id="PRU00453"/>
    </source>
</evidence>
<evidence type="ECO:0000259" key="8">
    <source>
        <dbReference type="PROSITE" id="PS51083"/>
    </source>
</evidence>
<feature type="domain" description="HIT-type" evidence="8">
    <location>
        <begin position="13"/>
        <end position="47"/>
    </location>
</feature>
<feature type="region of interest" description="Disordered" evidence="7">
    <location>
        <begin position="86"/>
        <end position="117"/>
    </location>
</feature>
<dbReference type="Gene3D" id="3.30.60.190">
    <property type="match status" value="1"/>
</dbReference>
<comment type="similarity">
    <text evidence="5">Belongs to the BCD1 family.</text>
</comment>
<dbReference type="Pfam" id="PF25790">
    <property type="entry name" value="BCD1"/>
    <property type="match status" value="1"/>
</dbReference>
<comment type="function">
    <text evidence="4">Required for box C/D snoRNAs accumulation involved in snoRNA processing, snoRNA transport to the nucleolus and ribosome biogenesis.</text>
</comment>
<dbReference type="GO" id="GO:0048254">
    <property type="term" value="P:snoRNA localization"/>
    <property type="evidence" value="ECO:0007669"/>
    <property type="project" value="TreeGrafter"/>
</dbReference>
<dbReference type="GO" id="GO:0070761">
    <property type="term" value="C:pre-snoRNP complex"/>
    <property type="evidence" value="ECO:0007669"/>
    <property type="project" value="TreeGrafter"/>
</dbReference>
<dbReference type="STRING" id="1051890.A0A3N4LTK3"/>
<evidence type="ECO:0000256" key="1">
    <source>
        <dbReference type="ARBA" id="ARBA00022723"/>
    </source>
</evidence>
<evidence type="ECO:0000256" key="7">
    <source>
        <dbReference type="SAM" id="MobiDB-lite"/>
    </source>
</evidence>
<accession>A0A3N4LTK3</accession>
<keyword evidence="2 6" id="KW-0863">Zinc-finger</keyword>
<evidence type="ECO:0000313" key="9">
    <source>
        <dbReference type="EMBL" id="RPB26140.1"/>
    </source>
</evidence>
<dbReference type="SUPFAM" id="SSF144232">
    <property type="entry name" value="HIT/MYND zinc finger-like"/>
    <property type="match status" value="1"/>
</dbReference>
<dbReference type="GO" id="GO:0005634">
    <property type="term" value="C:nucleus"/>
    <property type="evidence" value="ECO:0007669"/>
    <property type="project" value="TreeGrafter"/>
</dbReference>
<dbReference type="AlphaFoldDB" id="A0A3N4LTK3"/>
<evidence type="ECO:0000256" key="3">
    <source>
        <dbReference type="ARBA" id="ARBA00022833"/>
    </source>
</evidence>
<dbReference type="Proteomes" id="UP000267821">
    <property type="component" value="Unassembled WGS sequence"/>
</dbReference>
<dbReference type="InterPro" id="IPR051639">
    <property type="entry name" value="BCD1"/>
</dbReference>
<dbReference type="EMBL" id="ML121535">
    <property type="protein sequence ID" value="RPB26140.1"/>
    <property type="molecule type" value="Genomic_DNA"/>
</dbReference>
<feature type="region of interest" description="Disordered" evidence="7">
    <location>
        <begin position="322"/>
        <end position="396"/>
    </location>
</feature>
<feature type="compositionally biased region" description="Low complexity" evidence="7">
    <location>
        <begin position="369"/>
        <end position="386"/>
    </location>
</feature>
<evidence type="ECO:0000256" key="4">
    <source>
        <dbReference type="ARBA" id="ARBA00049598"/>
    </source>
</evidence>
<protein>
    <recommendedName>
        <fullName evidence="8">HIT-type domain-containing protein</fullName>
    </recommendedName>
</protein>
<feature type="region of interest" description="Disordered" evidence="7">
    <location>
        <begin position="409"/>
        <end position="435"/>
    </location>
</feature>
<keyword evidence="1" id="KW-0479">Metal-binding</keyword>
<reference evidence="9 10" key="1">
    <citation type="journal article" date="2018" name="Nat. Ecol. Evol.">
        <title>Pezizomycetes genomes reveal the molecular basis of ectomycorrhizal truffle lifestyle.</title>
        <authorList>
            <person name="Murat C."/>
            <person name="Payen T."/>
            <person name="Noel B."/>
            <person name="Kuo A."/>
            <person name="Morin E."/>
            <person name="Chen J."/>
            <person name="Kohler A."/>
            <person name="Krizsan K."/>
            <person name="Balestrini R."/>
            <person name="Da Silva C."/>
            <person name="Montanini B."/>
            <person name="Hainaut M."/>
            <person name="Levati E."/>
            <person name="Barry K.W."/>
            <person name="Belfiori B."/>
            <person name="Cichocki N."/>
            <person name="Clum A."/>
            <person name="Dockter R.B."/>
            <person name="Fauchery L."/>
            <person name="Guy J."/>
            <person name="Iotti M."/>
            <person name="Le Tacon F."/>
            <person name="Lindquist E.A."/>
            <person name="Lipzen A."/>
            <person name="Malagnac F."/>
            <person name="Mello A."/>
            <person name="Molinier V."/>
            <person name="Miyauchi S."/>
            <person name="Poulain J."/>
            <person name="Riccioni C."/>
            <person name="Rubini A."/>
            <person name="Sitrit Y."/>
            <person name="Splivallo R."/>
            <person name="Traeger S."/>
            <person name="Wang M."/>
            <person name="Zifcakova L."/>
            <person name="Wipf D."/>
            <person name="Zambonelli A."/>
            <person name="Paolocci F."/>
            <person name="Nowrousian M."/>
            <person name="Ottonello S."/>
            <person name="Baldrian P."/>
            <person name="Spatafora J.W."/>
            <person name="Henrissat B."/>
            <person name="Nagy L.G."/>
            <person name="Aury J.M."/>
            <person name="Wincker P."/>
            <person name="Grigoriev I.V."/>
            <person name="Bonfante P."/>
            <person name="Martin F.M."/>
        </authorList>
    </citation>
    <scope>NUCLEOTIDE SEQUENCE [LARGE SCALE GENOMIC DNA]</scope>
    <source>
        <strain evidence="9 10">ATCC MYA-4762</strain>
    </source>
</reference>
<dbReference type="GO" id="GO:0008270">
    <property type="term" value="F:zinc ion binding"/>
    <property type="evidence" value="ECO:0007669"/>
    <property type="project" value="UniProtKB-UniRule"/>
</dbReference>
<dbReference type="PANTHER" id="PTHR13483">
    <property type="entry name" value="BOX C_D SNORNA PROTEIN 1-RELATED"/>
    <property type="match status" value="1"/>
</dbReference>
<evidence type="ECO:0000256" key="5">
    <source>
        <dbReference type="ARBA" id="ARBA00049654"/>
    </source>
</evidence>
<dbReference type="InterPro" id="IPR057721">
    <property type="entry name" value="BCD1_alpha/beta"/>
</dbReference>
<dbReference type="PROSITE" id="PS51083">
    <property type="entry name" value="ZF_HIT"/>
    <property type="match status" value="1"/>
</dbReference>
<proteinExistence type="inferred from homology"/>
<dbReference type="GO" id="GO:0000463">
    <property type="term" value="P:maturation of LSU-rRNA from tricistronic rRNA transcript (SSU-rRNA, 5.8S rRNA, LSU-rRNA)"/>
    <property type="evidence" value="ECO:0007669"/>
    <property type="project" value="TreeGrafter"/>
</dbReference>
<organism evidence="9 10">
    <name type="scientific">Terfezia boudieri ATCC MYA-4762</name>
    <dbReference type="NCBI Taxonomy" id="1051890"/>
    <lineage>
        <taxon>Eukaryota</taxon>
        <taxon>Fungi</taxon>
        <taxon>Dikarya</taxon>
        <taxon>Ascomycota</taxon>
        <taxon>Pezizomycotina</taxon>
        <taxon>Pezizomycetes</taxon>
        <taxon>Pezizales</taxon>
        <taxon>Pezizaceae</taxon>
        <taxon>Terfezia</taxon>
    </lineage>
</organism>
<feature type="compositionally biased region" description="Polar residues" evidence="7">
    <location>
        <begin position="387"/>
        <end position="396"/>
    </location>
</feature>
<keyword evidence="10" id="KW-1185">Reference proteome</keyword>
<sequence length="435" mass="46962">MVDTSEPLLSSLCPYCNAQPPKYCCPACSARTCSVACSKKHKVYSQCTGVRDPTAFVKRTQLANPSKLSQDYNYLMSVEKAITRGPTLSVDGPELVRESEEADSDEDGKGEGKVVLGAGQLGNAERERLARQIEETRGVVVKQAPRGMKRARENETAFVGGRKRRKTVRWTVEWLLYDQITSTNLSSTVNEPKRFLSTRVQENIPLAEAFLTKLHSKSNTRPIPISSTSTTIPSRSSNLLLQQPIASKASRRAFTSTCSFYLKAANVPANKPTLIELTPDKSLAHALKGQVVLEFPAVVVVAKGAEGILARWEVLEKPKVEVEKPEVEQRGGILGGKGDGGEMGEGGGSEKGRNEAELEMESNPPPDTTAPAPGDSKAASHSAADSPTASINASDYQTSYQPSLALLPPSVLNDPFPRAVDSKSEWLLPSPAEEV</sequence>
<gene>
    <name evidence="9" type="ORF">L211DRAFT_697444</name>
</gene>
<dbReference type="PANTHER" id="PTHR13483:SF11">
    <property type="entry name" value="ZINC FINGER HIT DOMAIN-CONTAINING PROTEIN 3"/>
    <property type="match status" value="1"/>
</dbReference>
<evidence type="ECO:0000256" key="2">
    <source>
        <dbReference type="ARBA" id="ARBA00022771"/>
    </source>
</evidence>
<dbReference type="FunCoup" id="A0A3N4LTK3">
    <property type="interactions" value="112"/>
</dbReference>
<dbReference type="CDD" id="cd23023">
    <property type="entry name" value="zf-HIT_BCD1"/>
    <property type="match status" value="1"/>
</dbReference>
<evidence type="ECO:0000313" key="10">
    <source>
        <dbReference type="Proteomes" id="UP000267821"/>
    </source>
</evidence>
<keyword evidence="3" id="KW-0862">Zinc</keyword>
<dbReference type="InterPro" id="IPR007529">
    <property type="entry name" value="Znf_HIT"/>
</dbReference>